<dbReference type="InterPro" id="IPR036179">
    <property type="entry name" value="Ig-like_dom_sf"/>
</dbReference>
<dbReference type="InterPro" id="IPR007110">
    <property type="entry name" value="Ig-like_dom"/>
</dbReference>
<feature type="domain" description="Ig-like" evidence="1">
    <location>
        <begin position="1"/>
        <end position="59"/>
    </location>
</feature>
<dbReference type="InterPro" id="IPR013783">
    <property type="entry name" value="Ig-like_fold"/>
</dbReference>
<accession>A0A8D9E9V0</accession>
<dbReference type="EMBL" id="HBUF01457038">
    <property type="protein sequence ID" value="CAG6743955.1"/>
    <property type="molecule type" value="Transcribed_RNA"/>
</dbReference>
<dbReference type="AlphaFoldDB" id="A0A8D9E9V0"/>
<dbReference type="Pfam" id="PF13927">
    <property type="entry name" value="Ig_3"/>
    <property type="match status" value="1"/>
</dbReference>
<dbReference type="Gene3D" id="2.60.40.10">
    <property type="entry name" value="Immunoglobulins"/>
    <property type="match status" value="1"/>
</dbReference>
<reference evidence="2" key="1">
    <citation type="submission" date="2021-05" db="EMBL/GenBank/DDBJ databases">
        <authorList>
            <person name="Alioto T."/>
            <person name="Alioto T."/>
            <person name="Gomez Garrido J."/>
        </authorList>
    </citation>
    <scope>NUCLEOTIDE SEQUENCE</scope>
</reference>
<dbReference type="SUPFAM" id="SSF48726">
    <property type="entry name" value="Immunoglobulin"/>
    <property type="match status" value="1"/>
</dbReference>
<organism evidence="2">
    <name type="scientific">Cacopsylla melanoneura</name>
    <dbReference type="NCBI Taxonomy" id="428564"/>
    <lineage>
        <taxon>Eukaryota</taxon>
        <taxon>Metazoa</taxon>
        <taxon>Ecdysozoa</taxon>
        <taxon>Arthropoda</taxon>
        <taxon>Hexapoda</taxon>
        <taxon>Insecta</taxon>
        <taxon>Pterygota</taxon>
        <taxon>Neoptera</taxon>
        <taxon>Paraneoptera</taxon>
        <taxon>Hemiptera</taxon>
        <taxon>Sternorrhyncha</taxon>
        <taxon>Psylloidea</taxon>
        <taxon>Psyllidae</taxon>
        <taxon>Psyllinae</taxon>
        <taxon>Cacopsylla</taxon>
    </lineage>
</organism>
<dbReference type="EMBL" id="HBUF01457039">
    <property type="protein sequence ID" value="CAG6743956.1"/>
    <property type="molecule type" value="Transcribed_RNA"/>
</dbReference>
<protein>
    <recommendedName>
        <fullName evidence="1">Ig-like domain-containing protein</fullName>
    </recommendedName>
</protein>
<evidence type="ECO:0000313" key="2">
    <source>
        <dbReference type="EMBL" id="CAG6743955.1"/>
    </source>
</evidence>
<dbReference type="EMBL" id="HBUF01139330">
    <property type="protein sequence ID" value="CAG6645982.1"/>
    <property type="molecule type" value="Transcribed_RNA"/>
</dbReference>
<proteinExistence type="predicted"/>
<dbReference type="PROSITE" id="PS50835">
    <property type="entry name" value="IG_LIKE"/>
    <property type="match status" value="1"/>
</dbReference>
<name>A0A8D9E9V0_9HEMI</name>
<sequence length="113" mass="12456">MTWLFNGVAIDSEDISVSQNSKRVSALTIESVKHQHAGNYSCAASNIAASSLYTAVLLVNGRRSPFNVLLSTFRMPISSHSLRWFLTFPSSLTSVRIVSRTALTSSWNSNSRF</sequence>
<evidence type="ECO:0000259" key="1">
    <source>
        <dbReference type="PROSITE" id="PS50835"/>
    </source>
</evidence>